<dbReference type="Pfam" id="PF00589">
    <property type="entry name" value="Phage_integrase"/>
    <property type="match status" value="1"/>
</dbReference>
<dbReference type="PROSITE" id="PS51898">
    <property type="entry name" value="TYR_RECOMBINASE"/>
    <property type="match status" value="1"/>
</dbReference>
<dbReference type="Gene3D" id="1.10.150.130">
    <property type="match status" value="1"/>
</dbReference>
<protein>
    <recommendedName>
        <fullName evidence="5">Tyr recombinase domain-containing protein</fullName>
    </recommendedName>
</protein>
<dbReference type="STRING" id="626940.BHW43_06520"/>
<keyword evidence="2" id="KW-0229">DNA integration</keyword>
<dbReference type="CDD" id="cd01189">
    <property type="entry name" value="INT_ICEBs1_C_like"/>
    <property type="match status" value="1"/>
</dbReference>
<dbReference type="InterPro" id="IPR013762">
    <property type="entry name" value="Integrase-like_cat_sf"/>
</dbReference>
<dbReference type="Proteomes" id="UP000186777">
    <property type="component" value="Unassembled WGS sequence"/>
</dbReference>
<keyword evidence="3" id="KW-0238">DNA-binding</keyword>
<evidence type="ECO:0000313" key="7">
    <source>
        <dbReference type="Proteomes" id="UP000186777"/>
    </source>
</evidence>
<dbReference type="PANTHER" id="PTHR30349">
    <property type="entry name" value="PHAGE INTEGRASE-RELATED"/>
    <property type="match status" value="1"/>
</dbReference>
<evidence type="ECO:0000256" key="4">
    <source>
        <dbReference type="ARBA" id="ARBA00023172"/>
    </source>
</evidence>
<feature type="domain" description="Tyr recombinase" evidence="5">
    <location>
        <begin position="162"/>
        <end position="352"/>
    </location>
</feature>
<keyword evidence="4" id="KW-0233">DNA recombination</keyword>
<gene>
    <name evidence="6" type="ORF">BHW43_06520</name>
</gene>
<sequence length="380" mass="42493">MAKYREGSIYYETNRGKWHASVADPQGHRTHKRFDTEAEANAWRLSMAAKYIKGNYVAKSDMTLGTWILQYLSVFAKSKVREKTFLNYANTAAHINETLADVELQKLSPIAVQSYINNSDMTDGMKDRLVKLLCRASKKAIATGLIEKDFMAGVEVLKPEPKEVEIFSPEELNIIMETIDSDARLRRHHLLISVAIASGCRIGEILALTPQDLVGDAIKINKSLVEVNGVAKLQPPKTKAGYRRIPLPKSIMAELYQAAYALKDEEIIRNAKGNPCLTTNIDKTWKRILKKAGIPYRKFHCLRHTHASMLLAAGVPILEVAKRLGHSRPSHTLNLYGHAIPGYDSQMPSLVEKVFNVESCNRKDILAVSCPVLPSTTERS</sequence>
<dbReference type="GO" id="GO:0006310">
    <property type="term" value="P:DNA recombination"/>
    <property type="evidence" value="ECO:0007669"/>
    <property type="project" value="UniProtKB-KW"/>
</dbReference>
<evidence type="ECO:0000256" key="3">
    <source>
        <dbReference type="ARBA" id="ARBA00023125"/>
    </source>
</evidence>
<dbReference type="Pfam" id="PF14659">
    <property type="entry name" value="Phage_int_SAM_3"/>
    <property type="match status" value="1"/>
</dbReference>
<reference evidence="6 7" key="1">
    <citation type="journal article" date="2016" name="Nat. Biotechnol.">
        <title>Measurement of bacterial replication rates in microbial communities.</title>
        <authorList>
            <person name="Brown C.T."/>
            <person name="Olm M.R."/>
            <person name="Thomas B.C."/>
            <person name="Banfield J.F."/>
        </authorList>
    </citation>
    <scope>NUCLEOTIDE SEQUENCE [LARGE SCALE GENOMIC DNA]</scope>
    <source>
        <strain evidence="6">46_33</strain>
    </source>
</reference>
<dbReference type="InterPro" id="IPR011010">
    <property type="entry name" value="DNA_brk_join_enz"/>
</dbReference>
<dbReference type="EMBL" id="MNTG01000030">
    <property type="protein sequence ID" value="OLA37476.1"/>
    <property type="molecule type" value="Genomic_DNA"/>
</dbReference>
<dbReference type="AlphaFoldDB" id="A0A1Q6R573"/>
<dbReference type="InterPro" id="IPR010998">
    <property type="entry name" value="Integrase_recombinase_N"/>
</dbReference>
<accession>A0A1Q6R573</accession>
<dbReference type="PANTHER" id="PTHR30349:SF64">
    <property type="entry name" value="PROPHAGE INTEGRASE INTD-RELATED"/>
    <property type="match status" value="1"/>
</dbReference>
<comment type="similarity">
    <text evidence="1">Belongs to the 'phage' integrase family.</text>
</comment>
<comment type="caution">
    <text evidence="6">The sequence shown here is derived from an EMBL/GenBank/DDBJ whole genome shotgun (WGS) entry which is preliminary data.</text>
</comment>
<organism evidence="6 7">
    <name type="scientific">Phascolarctobacterium succinatutens</name>
    <dbReference type="NCBI Taxonomy" id="626940"/>
    <lineage>
        <taxon>Bacteria</taxon>
        <taxon>Bacillati</taxon>
        <taxon>Bacillota</taxon>
        <taxon>Negativicutes</taxon>
        <taxon>Acidaminococcales</taxon>
        <taxon>Acidaminococcaceae</taxon>
        <taxon>Phascolarctobacterium</taxon>
    </lineage>
</organism>
<dbReference type="InterPro" id="IPR050090">
    <property type="entry name" value="Tyrosine_recombinase_XerCD"/>
</dbReference>
<dbReference type="RefSeq" id="WP_303679952.1">
    <property type="nucleotide sequence ID" value="NZ_MNTG01000030.1"/>
</dbReference>
<proteinExistence type="inferred from homology"/>
<evidence type="ECO:0000259" key="5">
    <source>
        <dbReference type="PROSITE" id="PS51898"/>
    </source>
</evidence>
<evidence type="ECO:0000256" key="2">
    <source>
        <dbReference type="ARBA" id="ARBA00022908"/>
    </source>
</evidence>
<dbReference type="InterPro" id="IPR002104">
    <property type="entry name" value="Integrase_catalytic"/>
</dbReference>
<evidence type="ECO:0000256" key="1">
    <source>
        <dbReference type="ARBA" id="ARBA00008857"/>
    </source>
</evidence>
<dbReference type="SUPFAM" id="SSF56349">
    <property type="entry name" value="DNA breaking-rejoining enzymes"/>
    <property type="match status" value="1"/>
</dbReference>
<dbReference type="Gene3D" id="1.10.443.10">
    <property type="entry name" value="Intergrase catalytic core"/>
    <property type="match status" value="1"/>
</dbReference>
<dbReference type="InterPro" id="IPR004107">
    <property type="entry name" value="Integrase_SAM-like_N"/>
</dbReference>
<evidence type="ECO:0000313" key="6">
    <source>
        <dbReference type="EMBL" id="OLA37476.1"/>
    </source>
</evidence>
<dbReference type="GO" id="GO:0003677">
    <property type="term" value="F:DNA binding"/>
    <property type="evidence" value="ECO:0007669"/>
    <property type="project" value="UniProtKB-KW"/>
</dbReference>
<name>A0A1Q6R573_9FIRM</name>
<dbReference type="GO" id="GO:0015074">
    <property type="term" value="P:DNA integration"/>
    <property type="evidence" value="ECO:0007669"/>
    <property type="project" value="UniProtKB-KW"/>
</dbReference>